<dbReference type="InterPro" id="IPR013410">
    <property type="entry name" value="CRISPR-assoc_RAMP_Cmr4"/>
</dbReference>
<dbReference type="Pfam" id="PF03787">
    <property type="entry name" value="RAMPs"/>
    <property type="match status" value="1"/>
</dbReference>
<dbReference type="GO" id="GO:0051607">
    <property type="term" value="P:defense response to virus"/>
    <property type="evidence" value="ECO:0007669"/>
    <property type="project" value="UniProtKB-KW"/>
</dbReference>
<dbReference type="NCBIfam" id="TIGR02580">
    <property type="entry name" value="cas_RAMP_Cmr4"/>
    <property type="match status" value="1"/>
</dbReference>
<dbReference type="Proteomes" id="UP000182229">
    <property type="component" value="Unassembled WGS sequence"/>
</dbReference>
<accession>A0A1L9AVD0</accession>
<organism evidence="3 4">
    <name type="scientific">Cystobacter ferrugineus</name>
    <dbReference type="NCBI Taxonomy" id="83449"/>
    <lineage>
        <taxon>Bacteria</taxon>
        <taxon>Pseudomonadati</taxon>
        <taxon>Myxococcota</taxon>
        <taxon>Myxococcia</taxon>
        <taxon>Myxococcales</taxon>
        <taxon>Cystobacterineae</taxon>
        <taxon>Archangiaceae</taxon>
        <taxon>Cystobacter</taxon>
    </lineage>
</organism>
<reference evidence="3 4" key="2">
    <citation type="submission" date="2016-12" db="EMBL/GenBank/DDBJ databases">
        <title>Draft Genome Sequence of Cystobacter ferrugineus Strain Cbfe23.</title>
        <authorList>
            <person name="Akbar S."/>
            <person name="Dowd S.E."/>
            <person name="Stevens D.C."/>
        </authorList>
    </citation>
    <scope>NUCLEOTIDE SEQUENCE [LARGE SCALE GENOMIC DNA]</scope>
    <source>
        <strain evidence="3 4">Cbfe23</strain>
    </source>
</reference>
<dbReference type="STRING" id="83449.BON30_46055"/>
<protein>
    <submittedName>
        <fullName evidence="3">Type III-B CRISPR module RAMP protein Cmr4</fullName>
    </submittedName>
</protein>
<feature type="domain" description="CRISPR type III-associated protein" evidence="2">
    <location>
        <begin position="8"/>
        <end position="288"/>
    </location>
</feature>
<dbReference type="EMBL" id="MPIN01000025">
    <property type="protein sequence ID" value="OJH33950.1"/>
    <property type="molecule type" value="Genomic_DNA"/>
</dbReference>
<keyword evidence="1" id="KW-0051">Antiviral defense</keyword>
<keyword evidence="4" id="KW-1185">Reference proteome</keyword>
<evidence type="ECO:0000256" key="1">
    <source>
        <dbReference type="ARBA" id="ARBA00023118"/>
    </source>
</evidence>
<proteinExistence type="predicted"/>
<dbReference type="AlphaFoldDB" id="A0A1L9AVD0"/>
<gene>
    <name evidence="3" type="ORF">BON30_46055</name>
</gene>
<dbReference type="PANTHER" id="PTHR36700:SF1">
    <property type="entry name" value="CRISPR SYSTEM CMR SUBUNIT CMR4"/>
    <property type="match status" value="1"/>
</dbReference>
<dbReference type="InterPro" id="IPR005537">
    <property type="entry name" value="RAMP_III_fam"/>
</dbReference>
<evidence type="ECO:0000313" key="4">
    <source>
        <dbReference type="Proteomes" id="UP000182229"/>
    </source>
</evidence>
<evidence type="ECO:0000313" key="3">
    <source>
        <dbReference type="EMBL" id="OJH33950.1"/>
    </source>
</evidence>
<dbReference type="OrthoDB" id="9789361at2"/>
<comment type="caution">
    <text evidence="3">The sequence shown here is derived from an EMBL/GenBank/DDBJ whole genome shotgun (WGS) entry which is preliminary data.</text>
</comment>
<evidence type="ECO:0000259" key="2">
    <source>
        <dbReference type="Pfam" id="PF03787"/>
    </source>
</evidence>
<name>A0A1L9AVD0_9BACT</name>
<reference evidence="4" key="1">
    <citation type="submission" date="2016-11" db="EMBL/GenBank/DDBJ databases">
        <authorList>
            <person name="Shukria A."/>
            <person name="Stevens D.C."/>
        </authorList>
    </citation>
    <scope>NUCLEOTIDE SEQUENCE [LARGE SCALE GENOMIC DNA]</scope>
    <source>
        <strain evidence="4">Cbfe23</strain>
    </source>
</reference>
<dbReference type="PANTHER" id="PTHR36700">
    <property type="entry name" value="CRISPR SYSTEM CMR SUBUNIT CMR4"/>
    <property type="match status" value="1"/>
</dbReference>
<sequence length="301" mass="32592">METRPYLLHALSPLHAGTGRSVGIIDLPIARLRATNIPFIPGSSIKGVLREARRGLPEGEWEALFGPLRKVSGAEGDEAWEGDHAGALVVGDARLVALPVRSFVGTFALVSSPLLLELARRDLKGLEGVPERLKRVEGPLARVGKGNVTVAPEHGKLFLEDLDLDVQEEPAVEAWARFLARALPEEEELMRERFVVVDDETMSFLLETATQVDTRVRIDSTTGSVAEGALWQEESLPAETLLVGVLAAGPSLRQKTPLGAGDVLNRALRETAWLQLGGKATVGRGRCRMAAWPGPSKESRR</sequence>